<comment type="caution">
    <text evidence="2">The sequence shown here is derived from an EMBL/GenBank/DDBJ whole genome shotgun (WGS) entry which is preliminary data.</text>
</comment>
<proteinExistence type="predicted"/>
<sequence length="234" mass="25615">MKKLLFILLIPFIIFAFGVVLVFVGGGLDALFSKAPSSPKVTSGVSPEDGAGAQVVYVPAPLEIGAPNVINVPTEYYTVTGATKEEVRASMAQAKKTNVFLEGHVGATSAQTGINFKRRQLADKCEAVLTQFDLRMGFIYPRWAQPPGASSEVIAAWGAFIAALIVHEEGHAKIELENITETFQALKQMSPYATCEEFDRAWQALAEKREREDRAEQARYDVETQSGKLQNVTF</sequence>
<dbReference type="Pfam" id="PF06037">
    <property type="entry name" value="DUF922"/>
    <property type="match status" value="1"/>
</dbReference>
<feature type="compositionally biased region" description="Polar residues" evidence="1">
    <location>
        <begin position="223"/>
        <end position="234"/>
    </location>
</feature>
<protein>
    <recommendedName>
        <fullName evidence="4">DUF922 domain-containing protein</fullName>
    </recommendedName>
</protein>
<name>A0A1G2D9T0_9BACT</name>
<dbReference type="Proteomes" id="UP000177996">
    <property type="component" value="Unassembled WGS sequence"/>
</dbReference>
<dbReference type="AlphaFoldDB" id="A0A1G2D9T0"/>
<reference evidence="2 3" key="1">
    <citation type="journal article" date="2016" name="Nat. Commun.">
        <title>Thousands of microbial genomes shed light on interconnected biogeochemical processes in an aquifer system.</title>
        <authorList>
            <person name="Anantharaman K."/>
            <person name="Brown C.T."/>
            <person name="Hug L.A."/>
            <person name="Sharon I."/>
            <person name="Castelle C.J."/>
            <person name="Probst A.J."/>
            <person name="Thomas B.C."/>
            <person name="Singh A."/>
            <person name="Wilkins M.J."/>
            <person name="Karaoz U."/>
            <person name="Brodie E.L."/>
            <person name="Williams K.H."/>
            <person name="Hubbard S.S."/>
            <person name="Banfield J.F."/>
        </authorList>
    </citation>
    <scope>NUCLEOTIDE SEQUENCE [LARGE SCALE GENOMIC DNA]</scope>
</reference>
<organism evidence="2 3">
    <name type="scientific">Candidatus Lloydbacteria bacterium RIFCSPHIGHO2_02_FULL_50_13</name>
    <dbReference type="NCBI Taxonomy" id="1798661"/>
    <lineage>
        <taxon>Bacteria</taxon>
        <taxon>Candidatus Lloydiibacteriota</taxon>
    </lineage>
</organism>
<accession>A0A1G2D9T0</accession>
<dbReference type="EMBL" id="MHLL01000011">
    <property type="protein sequence ID" value="OGZ10232.1"/>
    <property type="molecule type" value="Genomic_DNA"/>
</dbReference>
<evidence type="ECO:0008006" key="4">
    <source>
        <dbReference type="Google" id="ProtNLM"/>
    </source>
</evidence>
<feature type="region of interest" description="Disordered" evidence="1">
    <location>
        <begin position="213"/>
        <end position="234"/>
    </location>
</feature>
<dbReference type="STRING" id="1798661.A3D65_04010"/>
<evidence type="ECO:0000313" key="2">
    <source>
        <dbReference type="EMBL" id="OGZ10232.1"/>
    </source>
</evidence>
<feature type="compositionally biased region" description="Basic and acidic residues" evidence="1">
    <location>
        <begin position="213"/>
        <end position="222"/>
    </location>
</feature>
<evidence type="ECO:0000313" key="3">
    <source>
        <dbReference type="Proteomes" id="UP000177996"/>
    </source>
</evidence>
<dbReference type="InterPro" id="IPR010321">
    <property type="entry name" value="DUF922"/>
</dbReference>
<gene>
    <name evidence="2" type="ORF">A3D65_04010</name>
</gene>
<evidence type="ECO:0000256" key="1">
    <source>
        <dbReference type="SAM" id="MobiDB-lite"/>
    </source>
</evidence>